<name>A0A6I0LDA1_BACUN</name>
<proteinExistence type="predicted"/>
<dbReference type="InterPro" id="IPR007345">
    <property type="entry name" value="Polysacch_pyruvyl_Trfase"/>
</dbReference>
<evidence type="ECO:0000259" key="1">
    <source>
        <dbReference type="Pfam" id="PF04230"/>
    </source>
</evidence>
<evidence type="ECO:0000313" key="2">
    <source>
        <dbReference type="EMBL" id="KAB4252630.1"/>
    </source>
</evidence>
<accession>A0A6I0LDA1</accession>
<dbReference type="Pfam" id="PF04230">
    <property type="entry name" value="PS_pyruv_trans"/>
    <property type="match status" value="1"/>
</dbReference>
<comment type="caution">
    <text evidence="2">The sequence shown here is derived from an EMBL/GenBank/DDBJ whole genome shotgun (WGS) entry which is preliminary data.</text>
</comment>
<feature type="domain" description="Polysaccharide pyruvyl transferase" evidence="1">
    <location>
        <begin position="14"/>
        <end position="313"/>
    </location>
</feature>
<keyword evidence="2" id="KW-0808">Transferase</keyword>
<dbReference type="GO" id="GO:0016740">
    <property type="term" value="F:transferase activity"/>
    <property type="evidence" value="ECO:0007669"/>
    <property type="project" value="UniProtKB-KW"/>
</dbReference>
<dbReference type="RefSeq" id="WP_151881704.1">
    <property type="nucleotide sequence ID" value="NZ_WCTH01000041.1"/>
</dbReference>
<dbReference type="Proteomes" id="UP000487989">
    <property type="component" value="Unassembled WGS sequence"/>
</dbReference>
<dbReference type="AlphaFoldDB" id="A0A6I0LDA1"/>
<gene>
    <name evidence="2" type="ORF">GAP48_12155</name>
</gene>
<protein>
    <submittedName>
        <fullName evidence="2">Polysaccharide pyruvyl transferase family protein</fullName>
    </submittedName>
</protein>
<sequence>MKKIGIITIHNSPNYGACLQSFALYKYLELQGYPVEIIDLHRPYYDDYVPSSRFLPFDHYPKSIKQKLKEWVKGLLKKDVKDTVKVKEKKDNSESKKKFDAFNAQIHLSRPYLSIDDLYDNPPVYDVYLTGSDQVWNPTQPFCIEPYFLTFAKGGKKISYASSIGIENLTKKEKREFRNWLNRYDAISVREESARALLSTFIKKPIDTAADPTFLLDIDYWKSIAVKPSISNYILLFTLAVEPELIAHAKKLADESGKQLVVLNQRLTQQTDGYIPVTDAGPREFLGWVEHADMVINDSFHCTVFSIIMGVRNFYTYIAPWNGRGSRITDLLATYNLSEHLLNLDLMQTYRDLDSRTIIRENITKIHEQEKLRSQKLLLNII</sequence>
<organism evidence="2 3">
    <name type="scientific">Bacteroides uniformis</name>
    <dbReference type="NCBI Taxonomy" id="820"/>
    <lineage>
        <taxon>Bacteria</taxon>
        <taxon>Pseudomonadati</taxon>
        <taxon>Bacteroidota</taxon>
        <taxon>Bacteroidia</taxon>
        <taxon>Bacteroidales</taxon>
        <taxon>Bacteroidaceae</taxon>
        <taxon>Bacteroides</taxon>
    </lineage>
</organism>
<dbReference type="EMBL" id="WCTJ01000018">
    <property type="protein sequence ID" value="KAB4252630.1"/>
    <property type="molecule type" value="Genomic_DNA"/>
</dbReference>
<evidence type="ECO:0000313" key="3">
    <source>
        <dbReference type="Proteomes" id="UP000487989"/>
    </source>
</evidence>
<reference evidence="2 3" key="1">
    <citation type="journal article" date="2019" name="Nat. Med.">
        <title>A library of human gut bacterial isolates paired with longitudinal multiomics data enables mechanistic microbiome research.</title>
        <authorList>
            <person name="Poyet M."/>
            <person name="Groussin M."/>
            <person name="Gibbons S.M."/>
            <person name="Avila-Pacheco J."/>
            <person name="Jiang X."/>
            <person name="Kearney S.M."/>
            <person name="Perrotta A.R."/>
            <person name="Berdy B."/>
            <person name="Zhao S."/>
            <person name="Lieberman T.D."/>
            <person name="Swanson P.K."/>
            <person name="Smith M."/>
            <person name="Roesemann S."/>
            <person name="Alexander J.E."/>
            <person name="Rich S.A."/>
            <person name="Livny J."/>
            <person name="Vlamakis H."/>
            <person name="Clish C."/>
            <person name="Bullock K."/>
            <person name="Deik A."/>
            <person name="Scott J."/>
            <person name="Pierce K.A."/>
            <person name="Xavier R.J."/>
            <person name="Alm E.J."/>
        </authorList>
    </citation>
    <scope>NUCLEOTIDE SEQUENCE [LARGE SCALE GENOMIC DNA]</scope>
    <source>
        <strain evidence="2 3">BIOML-A3</strain>
    </source>
</reference>